<dbReference type="InterPro" id="IPR053521">
    <property type="entry name" value="McjB-like"/>
</dbReference>
<reference evidence="2" key="1">
    <citation type="journal article" date="2012" name="Appl. Microbiol. Biotechnol.">
        <title>Molecular cloning of the gene cluster for lariatin biosynthesis of Rhodococcus jostii K01-B0171.</title>
        <authorList>
            <person name="Inokoshi J."/>
            <person name="Matsuhama M."/>
            <person name="Miyake M."/>
            <person name="Ikeda H."/>
            <person name="Tomoda H."/>
        </authorList>
    </citation>
    <scope>NUCLEOTIDE SEQUENCE</scope>
    <source>
        <strain evidence="2">K01-B0171</strain>
    </source>
</reference>
<dbReference type="EMBL" id="AB593691">
    <property type="protein sequence ID" value="BAL72549.1"/>
    <property type="molecule type" value="Genomic_DNA"/>
</dbReference>
<dbReference type="InterPro" id="IPR032708">
    <property type="entry name" value="McjB_C"/>
</dbReference>
<name>H7C8I6_RHOJO</name>
<protein>
    <submittedName>
        <fullName evidence="2">Lariatin biosynthetic protein</fullName>
    </submittedName>
</protein>
<dbReference type="Pfam" id="PF13471">
    <property type="entry name" value="Transglut_core3"/>
    <property type="match status" value="1"/>
</dbReference>
<evidence type="ECO:0000313" key="2">
    <source>
        <dbReference type="EMBL" id="BAL72549.1"/>
    </source>
</evidence>
<gene>
    <name evidence="2" type="primary">larD</name>
</gene>
<evidence type="ECO:0000259" key="1">
    <source>
        <dbReference type="Pfam" id="PF13471"/>
    </source>
</evidence>
<dbReference type="AlphaFoldDB" id="H7C8I6"/>
<sequence length="147" mass="15752">MPVVGAMAIPSKTRISATERLRLASALSLGKALSHLPPGLLRRSMTAFAAKARPASYREAEAAVVSITQYSKASAGPGSCLQRSISVCILMRLDGRWPTWCVGVPSKPPFRAHAWIEAGGQIVAELGDMNSYSRLMTISTHAERTES</sequence>
<proteinExistence type="predicted"/>
<accession>H7C8I6</accession>
<dbReference type="NCBIfam" id="NF033537">
    <property type="entry name" value="lasso_biosyn_B2"/>
    <property type="match status" value="1"/>
</dbReference>
<feature type="domain" description="Microcin J25-processing protein McjB C-terminal" evidence="1">
    <location>
        <begin position="27"/>
        <end position="137"/>
    </location>
</feature>
<organism evidence="2">
    <name type="scientific">Rhodococcus jostii</name>
    <dbReference type="NCBI Taxonomy" id="132919"/>
    <lineage>
        <taxon>Bacteria</taxon>
        <taxon>Bacillati</taxon>
        <taxon>Actinomycetota</taxon>
        <taxon>Actinomycetes</taxon>
        <taxon>Mycobacteriales</taxon>
        <taxon>Nocardiaceae</taxon>
        <taxon>Rhodococcus</taxon>
    </lineage>
</organism>